<reference evidence="2" key="1">
    <citation type="submission" date="2021-06" db="EMBL/GenBank/DDBJ databases">
        <title>Description of novel taxa of the family Lachnospiraceae.</title>
        <authorList>
            <person name="Chaplin A.V."/>
            <person name="Sokolova S.R."/>
            <person name="Pikina A.P."/>
            <person name="Korzhanova M."/>
            <person name="Belova V."/>
            <person name="Korostin D."/>
            <person name="Efimov B.A."/>
        </authorList>
    </citation>
    <scope>NUCLEOTIDE SEQUENCE</scope>
    <source>
        <strain evidence="2">ASD5720</strain>
    </source>
</reference>
<accession>A0A949NI75</accession>
<dbReference type="RefSeq" id="WP_238723332.1">
    <property type="nucleotide sequence ID" value="NZ_JAHQCW010000063.1"/>
</dbReference>
<name>A0A949NI75_9FIRM</name>
<dbReference type="Proteomes" id="UP000712157">
    <property type="component" value="Unassembled WGS sequence"/>
</dbReference>
<organism evidence="2 3">
    <name type="scientific">Diplocloster agilis</name>
    <dbReference type="NCBI Taxonomy" id="2850323"/>
    <lineage>
        <taxon>Bacteria</taxon>
        <taxon>Bacillati</taxon>
        <taxon>Bacillota</taxon>
        <taxon>Clostridia</taxon>
        <taxon>Lachnospirales</taxon>
        <taxon>Lachnospiraceae</taxon>
        <taxon>Diplocloster</taxon>
    </lineage>
</organism>
<feature type="region of interest" description="Disordered" evidence="1">
    <location>
        <begin position="1"/>
        <end position="22"/>
    </location>
</feature>
<dbReference type="AlphaFoldDB" id="A0A949NI75"/>
<protein>
    <submittedName>
        <fullName evidence="2">Uncharacterized protein</fullName>
    </submittedName>
</protein>
<feature type="compositionally biased region" description="Polar residues" evidence="1">
    <location>
        <begin position="9"/>
        <end position="22"/>
    </location>
</feature>
<evidence type="ECO:0000313" key="3">
    <source>
        <dbReference type="Proteomes" id="UP000712157"/>
    </source>
</evidence>
<comment type="caution">
    <text evidence="2">The sequence shown here is derived from an EMBL/GenBank/DDBJ whole genome shotgun (WGS) entry which is preliminary data.</text>
</comment>
<evidence type="ECO:0000313" key="2">
    <source>
        <dbReference type="EMBL" id="MBU9739518.1"/>
    </source>
</evidence>
<sequence length="55" mass="6477">MIKIKMQIEETTQEQAGISPSSNEQIDYMEYCRAVFELRQKTGEEQKRDGRQVPK</sequence>
<gene>
    <name evidence="2" type="ORF">KTH89_23570</name>
</gene>
<evidence type="ECO:0000256" key="1">
    <source>
        <dbReference type="SAM" id="MobiDB-lite"/>
    </source>
</evidence>
<dbReference type="EMBL" id="JAHQCW010000063">
    <property type="protein sequence ID" value="MBU9739518.1"/>
    <property type="molecule type" value="Genomic_DNA"/>
</dbReference>
<proteinExistence type="predicted"/>
<keyword evidence="3" id="KW-1185">Reference proteome</keyword>